<dbReference type="InterPro" id="IPR035595">
    <property type="entry name" value="UDP_glycos_trans_CS"/>
</dbReference>
<comment type="caution">
    <text evidence="5">The sequence shown here is derived from an EMBL/GenBank/DDBJ whole genome shotgun (WGS) entry which is preliminary data.</text>
</comment>
<organism evidence="5 6">
    <name type="scientific">Popillia japonica</name>
    <name type="common">Japanese beetle</name>
    <dbReference type="NCBI Taxonomy" id="7064"/>
    <lineage>
        <taxon>Eukaryota</taxon>
        <taxon>Metazoa</taxon>
        <taxon>Ecdysozoa</taxon>
        <taxon>Arthropoda</taxon>
        <taxon>Hexapoda</taxon>
        <taxon>Insecta</taxon>
        <taxon>Pterygota</taxon>
        <taxon>Neoptera</taxon>
        <taxon>Endopterygota</taxon>
        <taxon>Coleoptera</taxon>
        <taxon>Polyphaga</taxon>
        <taxon>Scarabaeiformia</taxon>
        <taxon>Scarabaeidae</taxon>
        <taxon>Rutelinae</taxon>
        <taxon>Popillia</taxon>
    </lineage>
</organism>
<dbReference type="SUPFAM" id="SSF53756">
    <property type="entry name" value="UDP-Glycosyltransferase/glycogen phosphorylase"/>
    <property type="match status" value="2"/>
</dbReference>
<evidence type="ECO:0000256" key="1">
    <source>
        <dbReference type="ARBA" id="ARBA00009995"/>
    </source>
</evidence>
<dbReference type="Gene3D" id="3.40.50.2000">
    <property type="entry name" value="Glycogen Phosphorylase B"/>
    <property type="match status" value="3"/>
</dbReference>
<comment type="similarity">
    <text evidence="1">Belongs to the UDP-glycosyltransferase family.</text>
</comment>
<gene>
    <name evidence="5" type="ORF">QE152_g5430</name>
</gene>
<reference evidence="5 6" key="1">
    <citation type="journal article" date="2024" name="BMC Genomics">
        <title>De novo assembly and annotation of Popillia japonica's genome with initial clues to its potential as an invasive pest.</title>
        <authorList>
            <person name="Cucini C."/>
            <person name="Boschi S."/>
            <person name="Funari R."/>
            <person name="Cardaioli E."/>
            <person name="Iannotti N."/>
            <person name="Marturano G."/>
            <person name="Paoli F."/>
            <person name="Bruttini M."/>
            <person name="Carapelli A."/>
            <person name="Frati F."/>
            <person name="Nardi F."/>
        </authorList>
    </citation>
    <scope>NUCLEOTIDE SEQUENCE [LARGE SCALE GENOMIC DNA]</scope>
    <source>
        <strain evidence="5">DMR45628</strain>
    </source>
</reference>
<dbReference type="PANTHER" id="PTHR48043">
    <property type="entry name" value="EG:EG0003.4 PROTEIN-RELATED"/>
    <property type="match status" value="1"/>
</dbReference>
<dbReference type="PANTHER" id="PTHR48043:SF145">
    <property type="entry name" value="FI06409P-RELATED"/>
    <property type="match status" value="1"/>
</dbReference>
<evidence type="ECO:0000256" key="3">
    <source>
        <dbReference type="ARBA" id="ARBA00022679"/>
    </source>
</evidence>
<keyword evidence="2" id="KW-0328">Glycosyltransferase</keyword>
<sequence length="942" mass="107479">MFEAVFKELARRGHNVDVVGHFPLKEKLPRYNDFPIKGNFPSLVNNMTVDFVAHRNFWSTLELMMTVAGPNMCKDVLETETLQKLRNSTKKYDLLITEFFATDCMLGFAHLFDIPSVTLTTSVTLPWTSSYIGFPDNPSYIPVYFVPFKCPMTLFERVYNTAAYVILKLGYDVLSMIDSNVHARHFFGADLPDLRDLAKNVSLFLVNSHFSVHISRPTVPNFVEVAGVHINENYTLSKYFQESLKTDLNGVIYLSFGSMLMTESFPVEKIRGLFEAFRKVPYKILWKANKEKFPKNLDFPPNIQFEPWMPQLGILCHPNVKVFVSHGGMMGTLEALNCGVPILGIPVFADQMLNIETNAAKGLATYVSYDNITEESISEALIPLLEDPRYEHNARIASKLFRDRPATPMDTAIYWIEYVARHRGARHLRSPMDTAIYWIEYVARHRAISPFGGRSHYNIIDRLLKTLAARGHEIDSVNHFPTKHPTPRYNDISIRGLLPIMQNNLTLDKVQELNLFQSFDLIIQSAGVVPCEAILNSKVAEQLRNSTKKYDLLIIHYFGSNCMLGFAHLFSVPTVAVITSPSLPWISPAIGLPDNPSYIPNSFTSLQPKMSFTERIWNTIAYFVGINSFEIYSNKKSNAIAKQFFGPQLPDLNDLARNISLVLVNSHFSINQARPTVPNYVEVAGLHINETATLTKHFEKSLNTDEEGIIYLSFGSMVLTESFSKEVLRAFFNTFKNLPYKVLWKGSPEKFPTDLQPPSNIQFESWMPQMEILCHPSVKLFISHGGMLGTSEAIYCGVPILGIPIFGDQVFNIRRYAEKEIAIEMPYKEINEETLTVAINSLLYNPKYKSNMKRISQLFTDRPASALETAVYWVEYVIRHQGAPHLRSIAVDLSWYQYYLVDVIAAFIAALLFTIFILYKLFEWILQKLYITCSYVRKSKEE</sequence>
<dbReference type="GO" id="GO:0008194">
    <property type="term" value="F:UDP-glycosyltransferase activity"/>
    <property type="evidence" value="ECO:0007669"/>
    <property type="project" value="InterPro"/>
</dbReference>
<evidence type="ECO:0000313" key="6">
    <source>
        <dbReference type="Proteomes" id="UP001458880"/>
    </source>
</evidence>
<keyword evidence="6" id="KW-1185">Reference proteome</keyword>
<keyword evidence="4" id="KW-1133">Transmembrane helix</keyword>
<dbReference type="InterPro" id="IPR050271">
    <property type="entry name" value="UDP-glycosyltransferase"/>
</dbReference>
<dbReference type="AlphaFoldDB" id="A0AAW1MIM1"/>
<dbReference type="EMBL" id="JASPKY010000032">
    <property type="protein sequence ID" value="KAK9747234.1"/>
    <property type="molecule type" value="Genomic_DNA"/>
</dbReference>
<dbReference type="FunFam" id="3.40.50.2000:FF:000189">
    <property type="entry name" value="UDP-glucuronosyltransferase 2B14-like Protein"/>
    <property type="match status" value="2"/>
</dbReference>
<dbReference type="Pfam" id="PF00201">
    <property type="entry name" value="UDPGT"/>
    <property type="match status" value="2"/>
</dbReference>
<dbReference type="InterPro" id="IPR002213">
    <property type="entry name" value="UDP_glucos_trans"/>
</dbReference>
<keyword evidence="4" id="KW-0472">Membrane</keyword>
<proteinExistence type="inferred from homology"/>
<keyword evidence="4" id="KW-0812">Transmembrane</keyword>
<dbReference type="CDD" id="cd03784">
    <property type="entry name" value="GT1_Gtf-like"/>
    <property type="match status" value="2"/>
</dbReference>
<keyword evidence="3 5" id="KW-0808">Transferase</keyword>
<evidence type="ECO:0000256" key="2">
    <source>
        <dbReference type="ARBA" id="ARBA00022676"/>
    </source>
</evidence>
<dbReference type="PROSITE" id="PS00375">
    <property type="entry name" value="UDPGT"/>
    <property type="match status" value="2"/>
</dbReference>
<feature type="transmembrane region" description="Helical" evidence="4">
    <location>
        <begin position="895"/>
        <end position="919"/>
    </location>
</feature>
<accession>A0AAW1MIM1</accession>
<dbReference type="Proteomes" id="UP001458880">
    <property type="component" value="Unassembled WGS sequence"/>
</dbReference>
<name>A0AAW1MIM1_POPJA</name>
<evidence type="ECO:0000313" key="5">
    <source>
        <dbReference type="EMBL" id="KAK9747234.1"/>
    </source>
</evidence>
<protein>
    <submittedName>
        <fullName evidence="5">UDP-glucoronosyl and UDP-glucosyl transferase</fullName>
    </submittedName>
</protein>
<evidence type="ECO:0000256" key="4">
    <source>
        <dbReference type="SAM" id="Phobius"/>
    </source>
</evidence>